<gene>
    <name evidence="4" type="ORF">JCM21142_93910</name>
</gene>
<dbReference type="NCBIfam" id="TIGR00557">
    <property type="entry name" value="pdxA"/>
    <property type="match status" value="1"/>
</dbReference>
<keyword evidence="2" id="KW-0560">Oxidoreductase</keyword>
<dbReference type="Pfam" id="PF04166">
    <property type="entry name" value="PdxA"/>
    <property type="match status" value="1"/>
</dbReference>
<dbReference type="InterPro" id="IPR005255">
    <property type="entry name" value="PdxA_fam"/>
</dbReference>
<comment type="caution">
    <text evidence="4">The sequence shown here is derived from an EMBL/GenBank/DDBJ whole genome shotgun (WGS) entry which is preliminary data.</text>
</comment>
<dbReference type="STRING" id="869213.GCA_000517085_02736"/>
<dbReference type="PANTHER" id="PTHR30004:SF6">
    <property type="entry name" value="D-THREONATE 4-PHOSPHATE DEHYDROGENASE"/>
    <property type="match status" value="1"/>
</dbReference>
<dbReference type="PANTHER" id="PTHR30004">
    <property type="entry name" value="4-HYDROXYTHREONINE-4-PHOSPHATE DEHYDROGENASE"/>
    <property type="match status" value="1"/>
</dbReference>
<keyword evidence="3" id="KW-0520">NAD</keyword>
<name>W7Y2Y4_9BACT</name>
<dbReference type="OrthoDB" id="9801783at2"/>
<evidence type="ECO:0000256" key="2">
    <source>
        <dbReference type="ARBA" id="ARBA00023002"/>
    </source>
</evidence>
<dbReference type="SUPFAM" id="SSF53659">
    <property type="entry name" value="Isocitrate/Isopropylmalate dehydrogenase-like"/>
    <property type="match status" value="1"/>
</dbReference>
<sequence length="367" mass="40512">MRTDKIRLGITHGDINGIGYEIIFKALSDIRMFDMCTPIVYGSSKVAAYHRKTLNISNFSLNNIKTADEAHPKRANIINCVDDSVRVELGKATKMGGEAAFSALSKAVSDLKENKIDVLVTAPIHKKTIQSEDFNFPGHTEYLEAEFGDGNSLMLLVSDVLKVGVVTGHIPLNDVSRSITKEKIVNKLKVLNKSLREDFTIRKPRIAVLGLNPHAGDKGLIGKEEQDIIIPAIEEAKNKGIMALGPYPADGLFGSNNLSKFDAILAMYHDQGLIPFKTISFSSGVNFTAGLPIVRTSPDHGTAFEIAGQGTADEESFRQAVYYAIDIFRNRKSNKEISKDPLKSYDISKMDDKLDDRLPKEEEKEQL</sequence>
<dbReference type="GO" id="GO:0051287">
    <property type="term" value="F:NAD binding"/>
    <property type="evidence" value="ECO:0007669"/>
    <property type="project" value="InterPro"/>
</dbReference>
<accession>W7Y2Y4</accession>
<keyword evidence="5" id="KW-1185">Reference proteome</keyword>
<keyword evidence="1" id="KW-0479">Metal-binding</keyword>
<dbReference type="Gene3D" id="3.40.718.10">
    <property type="entry name" value="Isopropylmalate Dehydrogenase"/>
    <property type="match status" value="1"/>
</dbReference>
<dbReference type="RefSeq" id="WP_027472270.1">
    <property type="nucleotide sequence ID" value="NZ_BAMD01000072.1"/>
</dbReference>
<proteinExistence type="predicted"/>
<dbReference type="GO" id="GO:0046872">
    <property type="term" value="F:metal ion binding"/>
    <property type="evidence" value="ECO:0007669"/>
    <property type="project" value="UniProtKB-KW"/>
</dbReference>
<dbReference type="eggNOG" id="COG1995">
    <property type="taxonomic scope" value="Bacteria"/>
</dbReference>
<dbReference type="AlphaFoldDB" id="W7Y2Y4"/>
<evidence type="ECO:0000313" key="5">
    <source>
        <dbReference type="Proteomes" id="UP000019402"/>
    </source>
</evidence>
<evidence type="ECO:0000256" key="3">
    <source>
        <dbReference type="ARBA" id="ARBA00023027"/>
    </source>
</evidence>
<dbReference type="Proteomes" id="UP000019402">
    <property type="component" value="Unassembled WGS sequence"/>
</dbReference>
<evidence type="ECO:0000256" key="1">
    <source>
        <dbReference type="ARBA" id="ARBA00022723"/>
    </source>
</evidence>
<reference evidence="4 5" key="1">
    <citation type="journal article" date="2014" name="Genome Announc.">
        <title>Draft Genome Sequence of Cytophaga fermentans JCM 21142T, a Facultative Anaerobe Isolated from Marine Mud.</title>
        <authorList>
            <person name="Starns D."/>
            <person name="Oshima K."/>
            <person name="Suda W."/>
            <person name="Iino T."/>
            <person name="Yuki M."/>
            <person name="Inoue J."/>
            <person name="Kitamura K."/>
            <person name="Iida T."/>
            <person name="Darby A."/>
            <person name="Hattori M."/>
            <person name="Ohkuma M."/>
        </authorList>
    </citation>
    <scope>NUCLEOTIDE SEQUENCE [LARGE SCALE GENOMIC DNA]</scope>
    <source>
        <strain evidence="4 5">JCM 21142</strain>
    </source>
</reference>
<organism evidence="4 5">
    <name type="scientific">Saccharicrinis fermentans DSM 9555 = JCM 21142</name>
    <dbReference type="NCBI Taxonomy" id="869213"/>
    <lineage>
        <taxon>Bacteria</taxon>
        <taxon>Pseudomonadati</taxon>
        <taxon>Bacteroidota</taxon>
        <taxon>Bacteroidia</taxon>
        <taxon>Marinilabiliales</taxon>
        <taxon>Marinilabiliaceae</taxon>
        <taxon>Saccharicrinis</taxon>
    </lineage>
</organism>
<protein>
    <submittedName>
        <fullName evidence="4">4-hydroxythreonine-4-phosphate dehydrogenase</fullName>
    </submittedName>
</protein>
<dbReference type="GO" id="GO:0016491">
    <property type="term" value="F:oxidoreductase activity"/>
    <property type="evidence" value="ECO:0007669"/>
    <property type="project" value="UniProtKB-KW"/>
</dbReference>
<dbReference type="EMBL" id="BAMD01000072">
    <property type="protein sequence ID" value="GAF05185.1"/>
    <property type="molecule type" value="Genomic_DNA"/>
</dbReference>
<evidence type="ECO:0000313" key="4">
    <source>
        <dbReference type="EMBL" id="GAF05185.1"/>
    </source>
</evidence>